<feature type="transmembrane region" description="Helical" evidence="1">
    <location>
        <begin position="7"/>
        <end position="32"/>
    </location>
</feature>
<proteinExistence type="predicted"/>
<evidence type="ECO:0000313" key="3">
    <source>
        <dbReference type="Proteomes" id="UP000297245"/>
    </source>
</evidence>
<organism evidence="2 3">
    <name type="scientific">Dendrothele bispora (strain CBS 962.96)</name>
    <dbReference type="NCBI Taxonomy" id="1314807"/>
    <lineage>
        <taxon>Eukaryota</taxon>
        <taxon>Fungi</taxon>
        <taxon>Dikarya</taxon>
        <taxon>Basidiomycota</taxon>
        <taxon>Agaricomycotina</taxon>
        <taxon>Agaricomycetes</taxon>
        <taxon>Agaricomycetidae</taxon>
        <taxon>Agaricales</taxon>
        <taxon>Agaricales incertae sedis</taxon>
        <taxon>Dendrothele</taxon>
    </lineage>
</organism>
<sequence length="121" mass="14178">MLRCFHFLLFSFSFSLSLSCFSLLFDLFFFRMTGLETNQSPGLAVSVLPSKLYSRSWICFSTCFTLSFQYMTVASATRGRFKLGRMHHLGLSHCDYRYCIGIALSLVRYSMKFLKFRYVFQ</sequence>
<evidence type="ECO:0000256" key="1">
    <source>
        <dbReference type="SAM" id="Phobius"/>
    </source>
</evidence>
<keyword evidence="1" id="KW-1133">Transmembrane helix</keyword>
<dbReference type="Proteomes" id="UP000297245">
    <property type="component" value="Unassembled WGS sequence"/>
</dbReference>
<evidence type="ECO:0000313" key="2">
    <source>
        <dbReference type="EMBL" id="THV02961.1"/>
    </source>
</evidence>
<keyword evidence="1" id="KW-0812">Transmembrane</keyword>
<feature type="transmembrane region" description="Helical" evidence="1">
    <location>
        <begin position="52"/>
        <end position="73"/>
    </location>
</feature>
<dbReference type="AlphaFoldDB" id="A0A4S8MK54"/>
<gene>
    <name evidence="2" type="ORF">K435DRAFT_316342</name>
</gene>
<name>A0A4S8MK54_DENBC</name>
<keyword evidence="1" id="KW-0472">Membrane</keyword>
<protein>
    <submittedName>
        <fullName evidence="2">Uncharacterized protein</fullName>
    </submittedName>
</protein>
<dbReference type="PROSITE" id="PS51257">
    <property type="entry name" value="PROKAR_LIPOPROTEIN"/>
    <property type="match status" value="1"/>
</dbReference>
<dbReference type="EMBL" id="ML179072">
    <property type="protein sequence ID" value="THV02961.1"/>
    <property type="molecule type" value="Genomic_DNA"/>
</dbReference>
<reference evidence="2 3" key="1">
    <citation type="journal article" date="2019" name="Nat. Ecol. Evol.">
        <title>Megaphylogeny resolves global patterns of mushroom evolution.</title>
        <authorList>
            <person name="Varga T."/>
            <person name="Krizsan K."/>
            <person name="Foldi C."/>
            <person name="Dima B."/>
            <person name="Sanchez-Garcia M."/>
            <person name="Sanchez-Ramirez S."/>
            <person name="Szollosi G.J."/>
            <person name="Szarkandi J.G."/>
            <person name="Papp V."/>
            <person name="Albert L."/>
            <person name="Andreopoulos W."/>
            <person name="Angelini C."/>
            <person name="Antonin V."/>
            <person name="Barry K.W."/>
            <person name="Bougher N.L."/>
            <person name="Buchanan P."/>
            <person name="Buyck B."/>
            <person name="Bense V."/>
            <person name="Catcheside P."/>
            <person name="Chovatia M."/>
            <person name="Cooper J."/>
            <person name="Damon W."/>
            <person name="Desjardin D."/>
            <person name="Finy P."/>
            <person name="Geml J."/>
            <person name="Haridas S."/>
            <person name="Hughes K."/>
            <person name="Justo A."/>
            <person name="Karasinski D."/>
            <person name="Kautmanova I."/>
            <person name="Kiss B."/>
            <person name="Kocsube S."/>
            <person name="Kotiranta H."/>
            <person name="LaButti K.M."/>
            <person name="Lechner B.E."/>
            <person name="Liimatainen K."/>
            <person name="Lipzen A."/>
            <person name="Lukacs Z."/>
            <person name="Mihaltcheva S."/>
            <person name="Morgado L.N."/>
            <person name="Niskanen T."/>
            <person name="Noordeloos M.E."/>
            <person name="Ohm R.A."/>
            <person name="Ortiz-Santana B."/>
            <person name="Ovrebo C."/>
            <person name="Racz N."/>
            <person name="Riley R."/>
            <person name="Savchenko A."/>
            <person name="Shiryaev A."/>
            <person name="Soop K."/>
            <person name="Spirin V."/>
            <person name="Szebenyi C."/>
            <person name="Tomsovsky M."/>
            <person name="Tulloss R.E."/>
            <person name="Uehling J."/>
            <person name="Grigoriev I.V."/>
            <person name="Vagvolgyi C."/>
            <person name="Papp T."/>
            <person name="Martin F.M."/>
            <person name="Miettinen O."/>
            <person name="Hibbett D.S."/>
            <person name="Nagy L.G."/>
        </authorList>
    </citation>
    <scope>NUCLEOTIDE SEQUENCE [LARGE SCALE GENOMIC DNA]</scope>
    <source>
        <strain evidence="2 3">CBS 962.96</strain>
    </source>
</reference>
<accession>A0A4S8MK54</accession>
<keyword evidence="3" id="KW-1185">Reference proteome</keyword>